<reference evidence="1 2" key="1">
    <citation type="submission" date="2021-05" db="EMBL/GenBank/DDBJ databases">
        <title>A Polyphasic approach of four new species of the genus Ohtaekwangia: Ohtaekwangia histidinii sp. nov., Ohtaekwangia cretensis sp. nov., Ohtaekwangia indiensis sp. nov., Ohtaekwangia reichenbachii sp. nov. from diverse environment.</title>
        <authorList>
            <person name="Octaviana S."/>
        </authorList>
    </citation>
    <scope>NUCLEOTIDE SEQUENCE [LARGE SCALE GENOMIC DNA]</scope>
    <source>
        <strain evidence="1 2">PWU4</strain>
    </source>
</reference>
<keyword evidence="2" id="KW-1185">Reference proteome</keyword>
<evidence type="ECO:0000313" key="1">
    <source>
        <dbReference type="EMBL" id="MBT1700095.1"/>
    </source>
</evidence>
<proteinExistence type="predicted"/>
<dbReference type="AlphaFoldDB" id="A0AAP2DPC8"/>
<name>A0AAP2DPC8_9BACT</name>
<evidence type="ECO:0000313" key="2">
    <source>
        <dbReference type="Proteomes" id="UP001319200"/>
    </source>
</evidence>
<comment type="caution">
    <text evidence="1">The sequence shown here is derived from an EMBL/GenBank/DDBJ whole genome shotgun (WGS) entry which is preliminary data.</text>
</comment>
<gene>
    <name evidence="1" type="ORF">KK083_24620</name>
</gene>
<accession>A0AAP2DPC8</accession>
<dbReference type="RefSeq" id="WP_254168452.1">
    <property type="nucleotide sequence ID" value="NZ_JAHESF010000034.1"/>
</dbReference>
<protein>
    <submittedName>
        <fullName evidence="1">Uncharacterized protein</fullName>
    </submittedName>
</protein>
<sequence>MKEFYKDNTARVYYDPALDTLFLEYLSKVPGDEAFITINTAVLKAFAQLQTQKFVADIRKMGVISLHSQKWVVANLLPGMVKHLKGKRLFHAQLLDPNEVFSKVSASGIKKQSKEVAEDFDVMQFFDAEEMKAYLRDHK</sequence>
<dbReference type="Proteomes" id="UP001319200">
    <property type="component" value="Unassembled WGS sequence"/>
</dbReference>
<dbReference type="EMBL" id="JAHESF010000034">
    <property type="protein sequence ID" value="MBT1700095.1"/>
    <property type="molecule type" value="Genomic_DNA"/>
</dbReference>
<organism evidence="1 2">
    <name type="scientific">Chryseosolibacter histidini</name>
    <dbReference type="NCBI Taxonomy" id="2782349"/>
    <lineage>
        <taxon>Bacteria</taxon>
        <taxon>Pseudomonadati</taxon>
        <taxon>Bacteroidota</taxon>
        <taxon>Cytophagia</taxon>
        <taxon>Cytophagales</taxon>
        <taxon>Chryseotaleaceae</taxon>
        <taxon>Chryseosolibacter</taxon>
    </lineage>
</organism>